<feature type="region of interest" description="Disordered" evidence="1">
    <location>
        <begin position="53"/>
        <end position="75"/>
    </location>
</feature>
<feature type="region of interest" description="Disordered" evidence="1">
    <location>
        <begin position="1"/>
        <end position="26"/>
    </location>
</feature>
<evidence type="ECO:0000313" key="2">
    <source>
        <dbReference type="EMBL" id="GMN47533.1"/>
    </source>
</evidence>
<protein>
    <submittedName>
        <fullName evidence="2">Uncharacterized protein</fullName>
    </submittedName>
</protein>
<organism evidence="2 3">
    <name type="scientific">Ficus carica</name>
    <name type="common">Common fig</name>
    <dbReference type="NCBI Taxonomy" id="3494"/>
    <lineage>
        <taxon>Eukaryota</taxon>
        <taxon>Viridiplantae</taxon>
        <taxon>Streptophyta</taxon>
        <taxon>Embryophyta</taxon>
        <taxon>Tracheophyta</taxon>
        <taxon>Spermatophyta</taxon>
        <taxon>Magnoliopsida</taxon>
        <taxon>eudicotyledons</taxon>
        <taxon>Gunneridae</taxon>
        <taxon>Pentapetalae</taxon>
        <taxon>rosids</taxon>
        <taxon>fabids</taxon>
        <taxon>Rosales</taxon>
        <taxon>Moraceae</taxon>
        <taxon>Ficeae</taxon>
        <taxon>Ficus</taxon>
    </lineage>
</organism>
<gene>
    <name evidence="2" type="ORF">TIFTF001_016711</name>
</gene>
<reference evidence="2" key="1">
    <citation type="submission" date="2023-07" db="EMBL/GenBank/DDBJ databases">
        <title>draft genome sequence of fig (Ficus carica).</title>
        <authorList>
            <person name="Takahashi T."/>
            <person name="Nishimura K."/>
        </authorList>
    </citation>
    <scope>NUCLEOTIDE SEQUENCE</scope>
</reference>
<sequence length="84" mass="8951">MHHSPSGRSLISDHGGSGVPLGLELIPSPKGRVSESSYLHLLLDDAALGYFSNSENRQRNDDGGGTGVNEGPSDMNIIDRCFQI</sequence>
<dbReference type="Proteomes" id="UP001187192">
    <property type="component" value="Unassembled WGS sequence"/>
</dbReference>
<accession>A0AA88AK08</accession>
<name>A0AA88AK08_FICCA</name>
<comment type="caution">
    <text evidence="2">The sequence shown here is derived from an EMBL/GenBank/DDBJ whole genome shotgun (WGS) entry which is preliminary data.</text>
</comment>
<proteinExistence type="predicted"/>
<evidence type="ECO:0000256" key="1">
    <source>
        <dbReference type="SAM" id="MobiDB-lite"/>
    </source>
</evidence>
<keyword evidence="3" id="KW-1185">Reference proteome</keyword>
<dbReference type="EMBL" id="BTGU01000026">
    <property type="protein sequence ID" value="GMN47533.1"/>
    <property type="molecule type" value="Genomic_DNA"/>
</dbReference>
<evidence type="ECO:0000313" key="3">
    <source>
        <dbReference type="Proteomes" id="UP001187192"/>
    </source>
</evidence>
<dbReference type="AlphaFoldDB" id="A0AA88AK08"/>